<dbReference type="EMBL" id="HE796935">
    <property type="protein sequence ID" value="CCL99491.1"/>
    <property type="molecule type" value="Genomic_DNA"/>
</dbReference>
<dbReference type="InterPro" id="IPR052337">
    <property type="entry name" value="SAT4-like"/>
</dbReference>
<comment type="subcellular location">
    <subcellularLocation>
        <location evidence="1">Membrane</location>
        <topology evidence="1">Multi-pass membrane protein</topology>
    </subcellularLocation>
</comment>
<dbReference type="InParanoid" id="J4I8I9"/>
<dbReference type="OrthoDB" id="444631at2759"/>
<feature type="transmembrane region" description="Helical" evidence="6">
    <location>
        <begin position="188"/>
        <end position="213"/>
    </location>
</feature>
<dbReference type="Pfam" id="PF20684">
    <property type="entry name" value="Fung_rhodopsin"/>
    <property type="match status" value="1"/>
</dbReference>
<evidence type="ECO:0000313" key="8">
    <source>
        <dbReference type="EMBL" id="CCL99491.1"/>
    </source>
</evidence>
<proteinExistence type="inferred from homology"/>
<evidence type="ECO:0000256" key="4">
    <source>
        <dbReference type="ARBA" id="ARBA00023136"/>
    </source>
</evidence>
<dbReference type="STRING" id="599839.J4I8I9"/>
<evidence type="ECO:0000256" key="6">
    <source>
        <dbReference type="SAM" id="Phobius"/>
    </source>
</evidence>
<dbReference type="InterPro" id="IPR049326">
    <property type="entry name" value="Rhodopsin_dom_fungi"/>
</dbReference>
<name>J4I8I9_9APHY</name>
<feature type="transmembrane region" description="Helical" evidence="6">
    <location>
        <begin position="259"/>
        <end position="279"/>
    </location>
</feature>
<evidence type="ECO:0000256" key="2">
    <source>
        <dbReference type="ARBA" id="ARBA00022692"/>
    </source>
</evidence>
<evidence type="ECO:0000256" key="3">
    <source>
        <dbReference type="ARBA" id="ARBA00022989"/>
    </source>
</evidence>
<comment type="similarity">
    <text evidence="5">Belongs to the SAT4 family.</text>
</comment>
<keyword evidence="3 6" id="KW-1133">Transmembrane helix</keyword>
<keyword evidence="4 6" id="KW-0472">Membrane</keyword>
<evidence type="ECO:0000256" key="1">
    <source>
        <dbReference type="ARBA" id="ARBA00004141"/>
    </source>
</evidence>
<gene>
    <name evidence="8" type="ORF">FIBRA_01509</name>
</gene>
<keyword evidence="9" id="KW-1185">Reference proteome</keyword>
<feature type="transmembrane region" description="Helical" evidence="6">
    <location>
        <begin position="16"/>
        <end position="35"/>
    </location>
</feature>
<keyword evidence="2 6" id="KW-0812">Transmembrane</keyword>
<dbReference type="PANTHER" id="PTHR33048:SF114">
    <property type="entry name" value="MEMBRANE PROTEIN PTH11-LIKE, PUTATIVE (AFU_ORTHOLOGUE AFUA_7G06620)-RELATED"/>
    <property type="match status" value="1"/>
</dbReference>
<organism evidence="8 9">
    <name type="scientific">Fibroporia radiculosa</name>
    <dbReference type="NCBI Taxonomy" id="599839"/>
    <lineage>
        <taxon>Eukaryota</taxon>
        <taxon>Fungi</taxon>
        <taxon>Dikarya</taxon>
        <taxon>Basidiomycota</taxon>
        <taxon>Agaricomycotina</taxon>
        <taxon>Agaricomycetes</taxon>
        <taxon>Polyporales</taxon>
        <taxon>Fibroporiaceae</taxon>
        <taxon>Fibroporia</taxon>
    </lineage>
</organism>
<accession>J4I8I9</accession>
<dbReference type="Proteomes" id="UP000006352">
    <property type="component" value="Unassembled WGS sequence"/>
</dbReference>
<dbReference type="GO" id="GO:0016020">
    <property type="term" value="C:membrane"/>
    <property type="evidence" value="ECO:0007669"/>
    <property type="project" value="UniProtKB-SubCell"/>
</dbReference>
<evidence type="ECO:0000256" key="5">
    <source>
        <dbReference type="ARBA" id="ARBA00038359"/>
    </source>
</evidence>
<sequence>MSTEAAVPHLEQTLRIVNFVLPTTSICLTIIRLYDRAATRRLWWDDAWAAFTMVLSLVFMVIVELFVQYHIEAPDKFPQDVKISIYYMYFPLLFFNCKLIDNNVAGVINSFTWLLDRCLLKYYRSARISILFTIIRLTVPGRLRKGLILSACAFGLTWAILFAQVWWVCEKEPGWKESPTPQCDLGRNVAIAQVIADVLGDSILIVAPIRLVWGIKLTRPQKIRVIAVFSSTSLTTAVSLNHASWVLRDGGLIEALASVIQTSVSLIVVNLNVLVALIFRISSDDHGGNVTPLDMKSILTFGHGRSRKQGPNVNILTTTFVLTDCETALGTSVALDTFVDRGYKTDGPGHSNTELQFPASGDVKVMTGTDTMDTMHVELTDNKRSCDM</sequence>
<protein>
    <recommendedName>
        <fullName evidence="7">Rhodopsin domain-containing protein</fullName>
    </recommendedName>
</protein>
<feature type="transmembrane region" description="Helical" evidence="6">
    <location>
        <begin position="225"/>
        <end position="247"/>
    </location>
</feature>
<dbReference type="RefSeq" id="XP_012178774.1">
    <property type="nucleotide sequence ID" value="XM_012323384.1"/>
</dbReference>
<feature type="domain" description="Rhodopsin" evidence="7">
    <location>
        <begin position="31"/>
        <end position="241"/>
    </location>
</feature>
<reference evidence="8 9" key="1">
    <citation type="journal article" date="2012" name="Appl. Environ. Microbiol.">
        <title>Short-read sequencing for genomic analysis of the brown rot fungus Fibroporia radiculosa.</title>
        <authorList>
            <person name="Tang J.D."/>
            <person name="Perkins A.D."/>
            <person name="Sonstegard T.S."/>
            <person name="Schroeder S.G."/>
            <person name="Burgess S.C."/>
            <person name="Diehl S.V."/>
        </authorList>
    </citation>
    <scope>NUCLEOTIDE SEQUENCE [LARGE SCALE GENOMIC DNA]</scope>
    <source>
        <strain evidence="8 9">TFFH 294</strain>
    </source>
</reference>
<dbReference type="GeneID" id="24094402"/>
<evidence type="ECO:0000313" key="9">
    <source>
        <dbReference type="Proteomes" id="UP000006352"/>
    </source>
</evidence>
<dbReference type="HOGENOM" id="CLU_052841_0_1_1"/>
<dbReference type="AlphaFoldDB" id="J4I8I9"/>
<evidence type="ECO:0000259" key="7">
    <source>
        <dbReference type="Pfam" id="PF20684"/>
    </source>
</evidence>
<feature type="transmembrane region" description="Helical" evidence="6">
    <location>
        <begin position="146"/>
        <end position="168"/>
    </location>
</feature>
<feature type="transmembrane region" description="Helical" evidence="6">
    <location>
        <begin position="47"/>
        <end position="71"/>
    </location>
</feature>
<dbReference type="PANTHER" id="PTHR33048">
    <property type="entry name" value="PTH11-LIKE INTEGRAL MEMBRANE PROTEIN (AFU_ORTHOLOGUE AFUA_5G11245)"/>
    <property type="match status" value="1"/>
</dbReference>